<comment type="caution">
    <text evidence="1">The sequence shown here is derived from an EMBL/GenBank/DDBJ whole genome shotgun (WGS) entry which is preliminary data.</text>
</comment>
<reference evidence="1" key="3">
    <citation type="submission" date="2023-05" db="EMBL/GenBank/DDBJ databases">
        <authorList>
            <person name="Smith C.H."/>
        </authorList>
    </citation>
    <scope>NUCLEOTIDE SEQUENCE</scope>
    <source>
        <strain evidence="1">CHS0354</strain>
        <tissue evidence="1">Mantle</tissue>
    </source>
</reference>
<dbReference type="EMBL" id="JAEAOA010001095">
    <property type="protein sequence ID" value="KAK3584436.1"/>
    <property type="molecule type" value="Genomic_DNA"/>
</dbReference>
<reference evidence="1" key="2">
    <citation type="journal article" date="2021" name="Genome Biol. Evol.">
        <title>Developing a high-quality reference genome for a parasitic bivalve with doubly uniparental inheritance (Bivalvia: Unionida).</title>
        <authorList>
            <person name="Smith C.H."/>
        </authorList>
    </citation>
    <scope>NUCLEOTIDE SEQUENCE</scope>
    <source>
        <strain evidence="1">CHS0354</strain>
        <tissue evidence="1">Mantle</tissue>
    </source>
</reference>
<sequence length="83" mass="9223">MDFNLLNIITQEVSDTFITQVTQEIHNKFDQLVAMLIPSTENCIQTGFQFGLSVVKDNIPAASIVETTASVPGIVVDRKIERK</sequence>
<dbReference type="Proteomes" id="UP001195483">
    <property type="component" value="Unassembled WGS sequence"/>
</dbReference>
<gene>
    <name evidence="1" type="ORF">CHS0354_017716</name>
</gene>
<feature type="non-terminal residue" evidence="1">
    <location>
        <position position="83"/>
    </location>
</feature>
<name>A0AAE0S310_9BIVA</name>
<organism evidence="1 2">
    <name type="scientific">Potamilus streckersoni</name>
    <dbReference type="NCBI Taxonomy" id="2493646"/>
    <lineage>
        <taxon>Eukaryota</taxon>
        <taxon>Metazoa</taxon>
        <taxon>Spiralia</taxon>
        <taxon>Lophotrochozoa</taxon>
        <taxon>Mollusca</taxon>
        <taxon>Bivalvia</taxon>
        <taxon>Autobranchia</taxon>
        <taxon>Heteroconchia</taxon>
        <taxon>Palaeoheterodonta</taxon>
        <taxon>Unionida</taxon>
        <taxon>Unionoidea</taxon>
        <taxon>Unionidae</taxon>
        <taxon>Ambleminae</taxon>
        <taxon>Lampsilini</taxon>
        <taxon>Potamilus</taxon>
    </lineage>
</organism>
<dbReference type="AlphaFoldDB" id="A0AAE0S310"/>
<keyword evidence="2" id="KW-1185">Reference proteome</keyword>
<protein>
    <submittedName>
        <fullName evidence="1">Uncharacterized protein</fullName>
    </submittedName>
</protein>
<evidence type="ECO:0000313" key="1">
    <source>
        <dbReference type="EMBL" id="KAK3584436.1"/>
    </source>
</evidence>
<evidence type="ECO:0000313" key="2">
    <source>
        <dbReference type="Proteomes" id="UP001195483"/>
    </source>
</evidence>
<accession>A0AAE0S310</accession>
<reference evidence="1" key="1">
    <citation type="journal article" date="2021" name="Genome Biol. Evol.">
        <title>A High-Quality Reference Genome for a Parasitic Bivalve with Doubly Uniparental Inheritance (Bivalvia: Unionida).</title>
        <authorList>
            <person name="Smith C.H."/>
        </authorList>
    </citation>
    <scope>NUCLEOTIDE SEQUENCE</scope>
    <source>
        <strain evidence="1">CHS0354</strain>
    </source>
</reference>
<proteinExistence type="predicted"/>